<dbReference type="OrthoDB" id="329835at2759"/>
<evidence type="ECO:0000313" key="6">
    <source>
        <dbReference type="Proteomes" id="UP001147752"/>
    </source>
</evidence>
<dbReference type="EMBL" id="JAPZBT010000003">
    <property type="protein sequence ID" value="KAJ5365999.1"/>
    <property type="molecule type" value="Genomic_DNA"/>
</dbReference>
<evidence type="ECO:0000313" key="5">
    <source>
        <dbReference type="EMBL" id="KAJ5365999.1"/>
    </source>
</evidence>
<dbReference type="Proteomes" id="UP001147752">
    <property type="component" value="Unassembled WGS sequence"/>
</dbReference>
<dbReference type="GO" id="GO:0004312">
    <property type="term" value="F:fatty acid synthase activity"/>
    <property type="evidence" value="ECO:0007669"/>
    <property type="project" value="TreeGrafter"/>
</dbReference>
<proteinExistence type="predicted"/>
<organism evidence="5 6">
    <name type="scientific">Penicillium concentricum</name>
    <dbReference type="NCBI Taxonomy" id="293559"/>
    <lineage>
        <taxon>Eukaryota</taxon>
        <taxon>Fungi</taxon>
        <taxon>Dikarya</taxon>
        <taxon>Ascomycota</taxon>
        <taxon>Pezizomycotina</taxon>
        <taxon>Eurotiomycetes</taxon>
        <taxon>Eurotiomycetidae</taxon>
        <taxon>Eurotiales</taxon>
        <taxon>Aspergillaceae</taxon>
        <taxon>Penicillium</taxon>
    </lineage>
</organism>
<dbReference type="SMART" id="SM00827">
    <property type="entry name" value="PKS_AT"/>
    <property type="match status" value="1"/>
</dbReference>
<gene>
    <name evidence="5" type="ORF">N7517_008885</name>
</gene>
<protein>
    <submittedName>
        <fullName evidence="5">Polyketide synthase</fullName>
    </submittedName>
</protein>
<comment type="caution">
    <text evidence="5">The sequence shown here is derived from an EMBL/GenBank/DDBJ whole genome shotgun (WGS) entry which is preliminary data.</text>
</comment>
<evidence type="ECO:0000256" key="1">
    <source>
        <dbReference type="ARBA" id="ARBA00022450"/>
    </source>
</evidence>
<evidence type="ECO:0000256" key="3">
    <source>
        <dbReference type="ARBA" id="ARBA00022679"/>
    </source>
</evidence>
<dbReference type="GO" id="GO:0044550">
    <property type="term" value="P:secondary metabolite biosynthetic process"/>
    <property type="evidence" value="ECO:0007669"/>
    <property type="project" value="TreeGrafter"/>
</dbReference>
<dbReference type="InterPro" id="IPR016036">
    <property type="entry name" value="Malonyl_transacylase_ACP-bd"/>
</dbReference>
<dbReference type="SUPFAM" id="SSF52151">
    <property type="entry name" value="FabD/lysophospholipase-like"/>
    <property type="match status" value="1"/>
</dbReference>
<sequence>MLAVRATIDQIHEALAGTPYEVAYFNGIRDITLSGSVEEIARIRLCIEDSGYRCTELNVPYAFHSAQMDPILDQYEKMCGGVTFKEPNLPVISPLMGGYVFDGSTFNPLYMRNATRNPVQFVDSLSNALDLGLVDGKTVWVEVGPHAAYSHFVRKMMSEGTITVASLKRDEDNWHSFARGMTELHCLGLKLNWQSWHAPFKSQLRLLDLPAYQWNLKNYWLPYNGT</sequence>
<evidence type="ECO:0000259" key="4">
    <source>
        <dbReference type="SMART" id="SM00827"/>
    </source>
</evidence>
<evidence type="ECO:0000256" key="2">
    <source>
        <dbReference type="ARBA" id="ARBA00022553"/>
    </source>
</evidence>
<dbReference type="Pfam" id="PF00698">
    <property type="entry name" value="Acyl_transf_1"/>
    <property type="match status" value="1"/>
</dbReference>
<feature type="domain" description="Malonyl-CoA:ACP transacylase (MAT)" evidence="4">
    <location>
        <begin position="1"/>
        <end position="171"/>
    </location>
</feature>
<name>A0A9W9RVF9_9EURO</name>
<dbReference type="GeneID" id="81465797"/>
<keyword evidence="6" id="KW-1185">Reference proteome</keyword>
<keyword evidence="1" id="KW-0596">Phosphopantetheine</keyword>
<keyword evidence="3" id="KW-0808">Transferase</keyword>
<dbReference type="RefSeq" id="XP_056577465.1">
    <property type="nucleotide sequence ID" value="XM_056726614.1"/>
</dbReference>
<dbReference type="PANTHER" id="PTHR43775">
    <property type="entry name" value="FATTY ACID SYNTHASE"/>
    <property type="match status" value="1"/>
</dbReference>
<dbReference type="InterPro" id="IPR016035">
    <property type="entry name" value="Acyl_Trfase/lysoPLipase"/>
</dbReference>
<reference evidence="5" key="1">
    <citation type="submission" date="2022-12" db="EMBL/GenBank/DDBJ databases">
        <authorList>
            <person name="Petersen C."/>
        </authorList>
    </citation>
    <scope>NUCLEOTIDE SEQUENCE</scope>
    <source>
        <strain evidence="5">IBT 3081</strain>
    </source>
</reference>
<keyword evidence="2" id="KW-0597">Phosphoprotein</keyword>
<reference evidence="5" key="2">
    <citation type="journal article" date="2023" name="IMA Fungus">
        <title>Comparative genomic study of the Penicillium genus elucidates a diverse pangenome and 15 lateral gene transfer events.</title>
        <authorList>
            <person name="Petersen C."/>
            <person name="Sorensen T."/>
            <person name="Nielsen M.R."/>
            <person name="Sondergaard T.E."/>
            <person name="Sorensen J.L."/>
            <person name="Fitzpatrick D.A."/>
            <person name="Frisvad J.C."/>
            <person name="Nielsen K.L."/>
        </authorList>
    </citation>
    <scope>NUCLEOTIDE SEQUENCE</scope>
    <source>
        <strain evidence="5">IBT 3081</strain>
    </source>
</reference>
<dbReference type="InterPro" id="IPR014043">
    <property type="entry name" value="Acyl_transferase_dom"/>
</dbReference>
<dbReference type="Gene3D" id="3.40.366.10">
    <property type="entry name" value="Malonyl-Coenzyme A Acyl Carrier Protein, domain 2"/>
    <property type="match status" value="1"/>
</dbReference>
<dbReference type="GO" id="GO:0006633">
    <property type="term" value="P:fatty acid biosynthetic process"/>
    <property type="evidence" value="ECO:0007669"/>
    <property type="project" value="TreeGrafter"/>
</dbReference>
<dbReference type="InterPro" id="IPR050091">
    <property type="entry name" value="PKS_NRPS_Biosynth_Enz"/>
</dbReference>
<dbReference type="AlphaFoldDB" id="A0A9W9RVF9"/>
<dbReference type="SUPFAM" id="SSF55048">
    <property type="entry name" value="Probable ACP-binding domain of malonyl-CoA ACP transacylase"/>
    <property type="match status" value="1"/>
</dbReference>
<dbReference type="Gene3D" id="3.30.70.3290">
    <property type="match status" value="1"/>
</dbReference>
<dbReference type="PANTHER" id="PTHR43775:SF37">
    <property type="entry name" value="SI:DKEY-61P9.11"/>
    <property type="match status" value="1"/>
</dbReference>
<dbReference type="InterPro" id="IPR001227">
    <property type="entry name" value="Ac_transferase_dom_sf"/>
</dbReference>
<accession>A0A9W9RVF9</accession>